<dbReference type="PANTHER" id="PTHR35377">
    <property type="entry name" value="ANTITOXIN VAPB49-RELATED-RELATED"/>
    <property type="match status" value="1"/>
</dbReference>
<evidence type="ECO:0000313" key="2">
    <source>
        <dbReference type="Proteomes" id="UP000001338"/>
    </source>
</evidence>
<dbReference type="RefSeq" id="WP_002614475.1">
    <property type="nucleotide sequence ID" value="NZ_AFLV02000023.1"/>
</dbReference>
<sequence length="98" mass="11402">MKTVGVKNLKENLNTFLRLVKEGETILVTDHSRIIAEIKKPVSDTLNSDLTVESYIEKEQKSGFLLKAKRKSTVLKPPSKVKEKFQLDWMKTYYEDRD</sequence>
<dbReference type="InterPro" id="IPR051416">
    <property type="entry name" value="phD-YefM_TA_antitoxins"/>
</dbReference>
<evidence type="ECO:0000313" key="1">
    <source>
        <dbReference type="EMBL" id="EKR65300.1"/>
    </source>
</evidence>
<reference evidence="1 2" key="1">
    <citation type="submission" date="2012-10" db="EMBL/GenBank/DDBJ databases">
        <authorList>
            <person name="Harkins D.M."/>
            <person name="Durkin A.S."/>
            <person name="Brinkac L.M."/>
            <person name="Haft D.H."/>
            <person name="Selengut J.D."/>
            <person name="Sanka R."/>
            <person name="DePew J."/>
            <person name="Purushe J."/>
            <person name="Whelen A.C."/>
            <person name="Vinetz J.M."/>
            <person name="Sutton G.G."/>
            <person name="Nierman W.C."/>
            <person name="Fouts D.E."/>
        </authorList>
    </citation>
    <scope>NUCLEOTIDE SEQUENCE [LARGE SCALE GENOMIC DNA]</scope>
    <source>
        <strain evidence="1 2">2006001853</strain>
    </source>
</reference>
<name>A0A828Z6F6_9LEPT</name>
<dbReference type="Proteomes" id="UP000001338">
    <property type="component" value="Unassembled WGS sequence"/>
</dbReference>
<dbReference type="GeneID" id="61111498"/>
<comment type="caution">
    <text evidence="1">The sequence shown here is derived from an EMBL/GenBank/DDBJ whole genome shotgun (WGS) entry which is preliminary data.</text>
</comment>
<gene>
    <name evidence="1" type="ORF">LEP1GSC036_0486</name>
</gene>
<proteinExistence type="predicted"/>
<dbReference type="PANTHER" id="PTHR35377:SF8">
    <property type="entry name" value="ANTITOXIN VAPB22"/>
    <property type="match status" value="1"/>
</dbReference>
<dbReference type="AlphaFoldDB" id="A0A828Z6F6"/>
<accession>A0A828Z6F6</accession>
<organism evidence="1 2">
    <name type="scientific">Leptospira weilii str. 2006001853</name>
    <dbReference type="NCBI Taxonomy" id="1001589"/>
    <lineage>
        <taxon>Bacteria</taxon>
        <taxon>Pseudomonadati</taxon>
        <taxon>Spirochaetota</taxon>
        <taxon>Spirochaetia</taxon>
        <taxon>Leptospirales</taxon>
        <taxon>Leptospiraceae</taxon>
        <taxon>Leptospira</taxon>
    </lineage>
</organism>
<dbReference type="EMBL" id="AFLV02000023">
    <property type="protein sequence ID" value="EKR65300.1"/>
    <property type="molecule type" value="Genomic_DNA"/>
</dbReference>
<protein>
    <submittedName>
        <fullName evidence="1">Toxin-antitoxin system, antitoxin component, PHD family</fullName>
    </submittedName>
</protein>